<feature type="transmembrane region" description="Helical" evidence="1">
    <location>
        <begin position="49"/>
        <end position="77"/>
    </location>
</feature>
<dbReference type="RefSeq" id="WP_125416398.1">
    <property type="nucleotide sequence ID" value="NZ_JASHDH010000008.1"/>
</dbReference>
<dbReference type="EMBL" id="RJNR01000005">
    <property type="protein sequence ID" value="RSI82433.1"/>
    <property type="molecule type" value="Genomic_DNA"/>
</dbReference>
<organism evidence="2 3">
    <name type="scientific">Streptococcus mitis</name>
    <dbReference type="NCBI Taxonomy" id="28037"/>
    <lineage>
        <taxon>Bacteria</taxon>
        <taxon>Bacillati</taxon>
        <taxon>Bacillota</taxon>
        <taxon>Bacilli</taxon>
        <taxon>Lactobacillales</taxon>
        <taxon>Streptococcaceae</taxon>
        <taxon>Streptococcus</taxon>
        <taxon>Streptococcus mitis group</taxon>
    </lineage>
</organism>
<dbReference type="AlphaFoldDB" id="A0A3R9QAQ6"/>
<gene>
    <name evidence="2" type="ORF">D8855_05170</name>
</gene>
<evidence type="ECO:0000313" key="3">
    <source>
        <dbReference type="Proteomes" id="UP000277742"/>
    </source>
</evidence>
<dbReference type="Proteomes" id="UP000277742">
    <property type="component" value="Unassembled WGS sequence"/>
</dbReference>
<reference evidence="2 3" key="1">
    <citation type="submission" date="2018-11" db="EMBL/GenBank/DDBJ databases">
        <title>Species Designations Belie Phenotypic and Genotypic Heterogeneity in Oral Streptococci.</title>
        <authorList>
            <person name="Velsko I."/>
        </authorList>
    </citation>
    <scope>NUCLEOTIDE SEQUENCE [LARGE SCALE GENOMIC DNA]</scope>
    <source>
        <strain evidence="2 3">BCA12</strain>
    </source>
</reference>
<keyword evidence="1" id="KW-0472">Membrane</keyword>
<proteinExistence type="predicted"/>
<name>A0A3R9QAQ6_STRMT</name>
<comment type="caution">
    <text evidence="2">The sequence shown here is derived from an EMBL/GenBank/DDBJ whole genome shotgun (WGS) entry which is preliminary data.</text>
</comment>
<keyword evidence="1" id="KW-1133">Transmembrane helix</keyword>
<evidence type="ECO:0000313" key="2">
    <source>
        <dbReference type="EMBL" id="RSI82433.1"/>
    </source>
</evidence>
<protein>
    <submittedName>
        <fullName evidence="2">Uncharacterized protein</fullName>
    </submittedName>
</protein>
<keyword evidence="1" id="KW-0812">Transmembrane</keyword>
<evidence type="ECO:0000256" key="1">
    <source>
        <dbReference type="SAM" id="Phobius"/>
    </source>
</evidence>
<accession>A0A3R9QAQ6</accession>
<feature type="transmembrane region" description="Helical" evidence="1">
    <location>
        <begin position="111"/>
        <end position="131"/>
    </location>
</feature>
<sequence length="141" mass="16186">MIRKNKSLALKQKRTSKHSRGNKEYLLLETRKYDTKTDSLFDTNKKYRIFSILGGISASVLSVLVPINLFLAFVAYVTTKIFNSHFSQILGVGNASFMSVFKILYLNNVEFMRMVFVVMALALTVVFFSSYSMRKIEKMAQ</sequence>